<keyword evidence="3" id="KW-1185">Reference proteome</keyword>
<sequence>MSRYATDPLNRIILTHEEYYKIEEFICLTLTSTYGVTKSPARRWSNVQGPRSRRGLDPASASGRWV</sequence>
<feature type="region of interest" description="Disordered" evidence="1">
    <location>
        <begin position="39"/>
        <end position="66"/>
    </location>
</feature>
<dbReference type="AlphaFoldDB" id="A0A4C1X9C2"/>
<reference evidence="2 3" key="1">
    <citation type="journal article" date="2019" name="Commun. Biol.">
        <title>The bagworm genome reveals a unique fibroin gene that provides high tensile strength.</title>
        <authorList>
            <person name="Kono N."/>
            <person name="Nakamura H."/>
            <person name="Ohtoshi R."/>
            <person name="Tomita M."/>
            <person name="Numata K."/>
            <person name="Arakawa K."/>
        </authorList>
    </citation>
    <scope>NUCLEOTIDE SEQUENCE [LARGE SCALE GENOMIC DNA]</scope>
</reference>
<evidence type="ECO:0000313" key="3">
    <source>
        <dbReference type="Proteomes" id="UP000299102"/>
    </source>
</evidence>
<comment type="caution">
    <text evidence="2">The sequence shown here is derived from an EMBL/GenBank/DDBJ whole genome shotgun (WGS) entry which is preliminary data.</text>
</comment>
<evidence type="ECO:0000313" key="2">
    <source>
        <dbReference type="EMBL" id="GBP60411.1"/>
    </source>
</evidence>
<gene>
    <name evidence="2" type="ORF">EVAR_98307_1</name>
</gene>
<name>A0A4C1X9C2_EUMVA</name>
<dbReference type="Proteomes" id="UP000299102">
    <property type="component" value="Unassembled WGS sequence"/>
</dbReference>
<proteinExistence type="predicted"/>
<organism evidence="2 3">
    <name type="scientific">Eumeta variegata</name>
    <name type="common">Bagworm moth</name>
    <name type="synonym">Eumeta japonica</name>
    <dbReference type="NCBI Taxonomy" id="151549"/>
    <lineage>
        <taxon>Eukaryota</taxon>
        <taxon>Metazoa</taxon>
        <taxon>Ecdysozoa</taxon>
        <taxon>Arthropoda</taxon>
        <taxon>Hexapoda</taxon>
        <taxon>Insecta</taxon>
        <taxon>Pterygota</taxon>
        <taxon>Neoptera</taxon>
        <taxon>Endopterygota</taxon>
        <taxon>Lepidoptera</taxon>
        <taxon>Glossata</taxon>
        <taxon>Ditrysia</taxon>
        <taxon>Tineoidea</taxon>
        <taxon>Psychidae</taxon>
        <taxon>Oiketicinae</taxon>
        <taxon>Eumeta</taxon>
    </lineage>
</organism>
<evidence type="ECO:0000256" key="1">
    <source>
        <dbReference type="SAM" id="MobiDB-lite"/>
    </source>
</evidence>
<dbReference type="EMBL" id="BGZK01000787">
    <property type="protein sequence ID" value="GBP60411.1"/>
    <property type="molecule type" value="Genomic_DNA"/>
</dbReference>
<accession>A0A4C1X9C2</accession>
<protein>
    <submittedName>
        <fullName evidence="2">Uncharacterized protein</fullName>
    </submittedName>
</protein>